<evidence type="ECO:0000256" key="2">
    <source>
        <dbReference type="ARBA" id="ARBA00007191"/>
    </source>
</evidence>
<comment type="similarity">
    <text evidence="3">Belongs to the cytidylyltransferase family.</text>
</comment>
<feature type="domain" description="Roadblock/LAMTOR2" evidence="13">
    <location>
        <begin position="7"/>
        <end position="94"/>
    </location>
</feature>
<evidence type="ECO:0000256" key="5">
    <source>
        <dbReference type="ARBA" id="ARBA00022679"/>
    </source>
</evidence>
<dbReference type="AlphaFoldDB" id="A0A158QBX4"/>
<evidence type="ECO:0000259" key="13">
    <source>
        <dbReference type="SMART" id="SM00960"/>
    </source>
</evidence>
<keyword evidence="6" id="KW-0548">Nucleotidyltransferase</keyword>
<evidence type="ECO:0000256" key="8">
    <source>
        <dbReference type="ARBA" id="ARBA00023209"/>
    </source>
</evidence>
<dbReference type="PANTHER" id="PTHR10739:SF13">
    <property type="entry name" value="CHOLINE-PHOSPHATE CYTIDYLYLTRANSFERASE"/>
    <property type="match status" value="1"/>
</dbReference>
<dbReference type="Gene3D" id="3.30.450.30">
    <property type="entry name" value="Dynein light chain 2a, cytoplasmic"/>
    <property type="match status" value="1"/>
</dbReference>
<name>A0A158QBX4_HYMDI</name>
<dbReference type="FunFam" id="3.40.50.620:FF:000016">
    <property type="entry name" value="Putative choline-phosphate cytidylyltransferase B"/>
    <property type="match status" value="1"/>
</dbReference>
<keyword evidence="4" id="KW-0444">Lipid biosynthesis</keyword>
<dbReference type="Pfam" id="PF03259">
    <property type="entry name" value="Robl_LC7"/>
    <property type="match status" value="1"/>
</dbReference>
<keyword evidence="5" id="KW-0808">Transferase</keyword>
<comment type="similarity">
    <text evidence="2">Belongs to the GAMAD family.</text>
</comment>
<organism evidence="16">
    <name type="scientific">Hymenolepis diminuta</name>
    <name type="common">Rat tapeworm</name>
    <dbReference type="NCBI Taxonomy" id="6216"/>
    <lineage>
        <taxon>Eukaryota</taxon>
        <taxon>Metazoa</taxon>
        <taxon>Spiralia</taxon>
        <taxon>Lophotrochozoa</taxon>
        <taxon>Platyhelminthes</taxon>
        <taxon>Cestoda</taxon>
        <taxon>Eucestoda</taxon>
        <taxon>Cyclophyllidea</taxon>
        <taxon>Hymenolepididae</taxon>
        <taxon>Hymenolepis</taxon>
    </lineage>
</organism>
<feature type="compositionally biased region" description="Acidic residues" evidence="12">
    <location>
        <begin position="448"/>
        <end position="457"/>
    </location>
</feature>
<feature type="region of interest" description="Disordered" evidence="12">
    <location>
        <begin position="421"/>
        <end position="468"/>
    </location>
</feature>
<dbReference type="Gene3D" id="3.40.50.620">
    <property type="entry name" value="HUPs"/>
    <property type="match status" value="1"/>
</dbReference>
<comment type="pathway">
    <text evidence="10">Phospholipid metabolism; phosphatidylcholine biosynthesis; phosphatidylcholine from phosphocholine: step 1/2.</text>
</comment>
<dbReference type="InterPro" id="IPR041723">
    <property type="entry name" value="CCT"/>
</dbReference>
<evidence type="ECO:0000313" key="14">
    <source>
        <dbReference type="EMBL" id="VDL17120.1"/>
    </source>
</evidence>
<dbReference type="CDD" id="cd02174">
    <property type="entry name" value="CCT"/>
    <property type="match status" value="1"/>
</dbReference>
<dbReference type="GO" id="GO:0004105">
    <property type="term" value="F:choline-phosphate cytidylyltransferase activity"/>
    <property type="evidence" value="ECO:0007669"/>
    <property type="project" value="UniProtKB-EC"/>
</dbReference>
<feature type="compositionally biased region" description="Low complexity" evidence="12">
    <location>
        <begin position="430"/>
        <end position="442"/>
    </location>
</feature>
<dbReference type="PANTHER" id="PTHR10739">
    <property type="entry name" value="CYTIDYLYLTRANSFERASE"/>
    <property type="match status" value="1"/>
</dbReference>
<dbReference type="NCBIfam" id="TIGR00125">
    <property type="entry name" value="cyt_tran_rel"/>
    <property type="match status" value="1"/>
</dbReference>
<dbReference type="InterPro" id="IPR045049">
    <property type="entry name" value="Pcy1-like"/>
</dbReference>
<evidence type="ECO:0000256" key="3">
    <source>
        <dbReference type="ARBA" id="ARBA00010101"/>
    </source>
</evidence>
<keyword evidence="9" id="KW-1208">Phospholipid metabolism</keyword>
<dbReference type="Pfam" id="PF01467">
    <property type="entry name" value="CTP_transf_like"/>
    <property type="match status" value="1"/>
</dbReference>
<feature type="region of interest" description="Disordered" evidence="12">
    <location>
        <begin position="111"/>
        <end position="150"/>
    </location>
</feature>
<feature type="region of interest" description="Disordered" evidence="12">
    <location>
        <begin position="497"/>
        <end position="525"/>
    </location>
</feature>
<evidence type="ECO:0000256" key="7">
    <source>
        <dbReference type="ARBA" id="ARBA00023098"/>
    </source>
</evidence>
<gene>
    <name evidence="14" type="ORF">HDID_LOCUS636</name>
</gene>
<evidence type="ECO:0000256" key="11">
    <source>
        <dbReference type="ARBA" id="ARBA00026101"/>
    </source>
</evidence>
<dbReference type="STRING" id="6216.A0A158QBX4"/>
<reference evidence="16" key="1">
    <citation type="submission" date="2016-04" db="UniProtKB">
        <authorList>
            <consortium name="WormBaseParasite"/>
        </authorList>
    </citation>
    <scope>IDENTIFICATION</scope>
</reference>
<keyword evidence="7" id="KW-0443">Lipid metabolism</keyword>
<accession>A0A158QBX4</accession>
<dbReference type="SUPFAM" id="SSF52374">
    <property type="entry name" value="Nucleotidylyl transferase"/>
    <property type="match status" value="1"/>
</dbReference>
<dbReference type="InterPro" id="IPR014729">
    <property type="entry name" value="Rossmann-like_a/b/a_fold"/>
</dbReference>
<keyword evidence="8" id="KW-0594">Phospholipid biosynthesis</keyword>
<dbReference type="GO" id="GO:0031210">
    <property type="term" value="F:phosphatidylcholine binding"/>
    <property type="evidence" value="ECO:0007669"/>
    <property type="project" value="TreeGrafter"/>
</dbReference>
<comment type="pathway">
    <text evidence="1">Lipid metabolism.</text>
</comment>
<dbReference type="OrthoDB" id="17102at2759"/>
<reference evidence="14 15" key="2">
    <citation type="submission" date="2018-11" db="EMBL/GenBank/DDBJ databases">
        <authorList>
            <consortium name="Pathogen Informatics"/>
        </authorList>
    </citation>
    <scope>NUCLEOTIDE SEQUENCE [LARGE SCALE GENOMIC DNA]</scope>
</reference>
<dbReference type="WBParaSite" id="HDID_0000063501-mRNA-1">
    <property type="protein sequence ID" value="HDID_0000063501-mRNA-1"/>
    <property type="gene ID" value="HDID_0000063501"/>
</dbReference>
<dbReference type="SMART" id="SM00960">
    <property type="entry name" value="Robl_LC7"/>
    <property type="match status" value="1"/>
</dbReference>
<evidence type="ECO:0000256" key="9">
    <source>
        <dbReference type="ARBA" id="ARBA00023264"/>
    </source>
</evidence>
<dbReference type="UniPathway" id="UPA00753">
    <property type="reaction ID" value="UER00739"/>
</dbReference>
<evidence type="ECO:0000256" key="12">
    <source>
        <dbReference type="SAM" id="MobiDB-lite"/>
    </source>
</evidence>
<dbReference type="SUPFAM" id="SSF103196">
    <property type="entry name" value="Roadblock/LC7 domain"/>
    <property type="match status" value="1"/>
</dbReference>
<proteinExistence type="inferred from homology"/>
<evidence type="ECO:0000313" key="16">
    <source>
        <dbReference type="WBParaSite" id="HDID_0000063501-mRNA-1"/>
    </source>
</evidence>
<evidence type="ECO:0000256" key="1">
    <source>
        <dbReference type="ARBA" id="ARBA00005189"/>
    </source>
</evidence>
<evidence type="ECO:0000256" key="10">
    <source>
        <dbReference type="ARBA" id="ARBA00025706"/>
    </source>
</evidence>
<feature type="compositionally biased region" description="Low complexity" evidence="12">
    <location>
        <begin position="114"/>
        <end position="132"/>
    </location>
</feature>
<dbReference type="EC" id="2.7.7.15" evidence="11"/>
<dbReference type="EMBL" id="UYSG01000087">
    <property type="protein sequence ID" value="VDL17120.1"/>
    <property type="molecule type" value="Genomic_DNA"/>
</dbReference>
<evidence type="ECO:0000256" key="6">
    <source>
        <dbReference type="ARBA" id="ARBA00022695"/>
    </source>
</evidence>
<protein>
    <recommendedName>
        <fullName evidence="11">choline-phosphate cytidylyltransferase</fullName>
        <ecNumber evidence="11">2.7.7.15</ecNumber>
    </recommendedName>
</protein>
<dbReference type="InterPro" id="IPR004942">
    <property type="entry name" value="Roadblock/LAMTOR2_dom"/>
</dbReference>
<dbReference type="InterPro" id="IPR004821">
    <property type="entry name" value="Cyt_trans-like"/>
</dbReference>
<evidence type="ECO:0000313" key="15">
    <source>
        <dbReference type="Proteomes" id="UP000274504"/>
    </source>
</evidence>
<evidence type="ECO:0000256" key="4">
    <source>
        <dbReference type="ARBA" id="ARBA00022516"/>
    </source>
</evidence>
<sequence>MLKLRALTRYLERVKTDGVQSIMIFSSEGVPLTQCGVDLNTCKTTAAIVSNVWSLYQRHLAVIESDTMQDVVVEMANGRLVFTKVANFIICLTTTKDMSLGLTRAKQTTIMPNSSSRLSSISGRSERSSASSVTRELQNGATGEVSHPRFWGRGPAPFSNEPAALKALEECDYNTKITLDMARTGKIPRQVRVYADGVYDMFHSGHARQLMQACSAFPDTYLIVGVTSDEDTKFHKGQTVMNEQERYEAVRHCRYVDEVVKACPWECTIDFLKSHKIDFIAHDDIPYATDGSRDIYQPFKDADMFLTTQRTEGISTTDVIGRILKDYDGYLKRNISRGLTRHELNISYVKEKQLLLENNLQTIAEKGSRILDDIGSRRRRIVASLEDLYQECSTSFVNFFGNRGALRHWLSGTTRTLRGVVEPTGKRPHSSLSLPPSPISVLDKADNESEDSNDNSNEDGYYPRTSYRQDSNPFTPVVCYINEVTSSFVVNRSAVRRTTSGAQKRGHHSCDNSEGDSDSEKRSRR</sequence>
<dbReference type="Proteomes" id="UP000274504">
    <property type="component" value="Unassembled WGS sequence"/>
</dbReference>